<evidence type="ECO:0000313" key="8">
    <source>
        <dbReference type="EMBL" id="RIV81100.1"/>
    </source>
</evidence>
<keyword evidence="9" id="KW-1185">Reference proteome</keyword>
<dbReference type="Gene3D" id="2.60.120.1060">
    <property type="entry name" value="NPCBM/NEW2 domain"/>
    <property type="match status" value="1"/>
</dbReference>
<keyword evidence="4 5" id="KW-0326">Glycosidase</keyword>
<dbReference type="RefSeq" id="WP_119594478.1">
    <property type="nucleotide sequence ID" value="NZ_QXFM01000139.1"/>
</dbReference>
<dbReference type="InterPro" id="IPR002241">
    <property type="entry name" value="Glyco_hydro_27"/>
</dbReference>
<dbReference type="Gene3D" id="2.60.40.1180">
    <property type="entry name" value="Golgi alpha-mannosidase II"/>
    <property type="match status" value="1"/>
</dbReference>
<dbReference type="InterPro" id="IPR013222">
    <property type="entry name" value="Glyco_hyd_98_carb-bd"/>
</dbReference>
<keyword evidence="3 5" id="KW-0378">Hydrolase</keyword>
<evidence type="ECO:0000256" key="5">
    <source>
        <dbReference type="RuleBase" id="RU361168"/>
    </source>
</evidence>
<dbReference type="InterPro" id="IPR000111">
    <property type="entry name" value="Glyco_hydro_27/36_CS"/>
</dbReference>
<dbReference type="InterPro" id="IPR038637">
    <property type="entry name" value="NPCBM_sf"/>
</dbReference>
<gene>
    <name evidence="8" type="ORF">D2V17_17880</name>
</gene>
<dbReference type="EMBL" id="QXFM01000139">
    <property type="protein sequence ID" value="RIV81100.1"/>
    <property type="molecule type" value="Genomic_DNA"/>
</dbReference>
<accession>A0A3A1NZA6</accession>
<evidence type="ECO:0000256" key="2">
    <source>
        <dbReference type="ARBA" id="ARBA00022729"/>
    </source>
</evidence>
<keyword evidence="2 6" id="KW-0732">Signal</keyword>
<dbReference type="SUPFAM" id="SSF51011">
    <property type="entry name" value="Glycosyl hydrolase domain"/>
    <property type="match status" value="1"/>
</dbReference>
<dbReference type="SMART" id="SM00776">
    <property type="entry name" value="NPCBM"/>
    <property type="match status" value="1"/>
</dbReference>
<dbReference type="Pfam" id="PF08305">
    <property type="entry name" value="NPCBM"/>
    <property type="match status" value="1"/>
</dbReference>
<dbReference type="GO" id="GO:0005975">
    <property type="term" value="P:carbohydrate metabolic process"/>
    <property type="evidence" value="ECO:0007669"/>
    <property type="project" value="InterPro"/>
</dbReference>
<protein>
    <recommendedName>
        <fullName evidence="5">Alpha-galactosidase</fullName>
        <ecNumber evidence="5">3.2.1.22</ecNumber>
    </recommendedName>
    <alternativeName>
        <fullName evidence="5">Melibiase</fullName>
    </alternativeName>
</protein>
<dbReference type="CDD" id="cd14792">
    <property type="entry name" value="GH27"/>
    <property type="match status" value="1"/>
</dbReference>
<dbReference type="InterPro" id="IPR017853">
    <property type="entry name" value="GH"/>
</dbReference>
<dbReference type="InterPro" id="IPR013780">
    <property type="entry name" value="Glyco_hydro_b"/>
</dbReference>
<dbReference type="OrthoDB" id="9807519at2"/>
<evidence type="ECO:0000256" key="4">
    <source>
        <dbReference type="ARBA" id="ARBA00023295"/>
    </source>
</evidence>
<comment type="catalytic activity">
    <reaction evidence="5">
        <text>Hydrolysis of terminal, non-reducing alpha-D-galactose residues in alpha-D-galactosides, including galactose oligosaccharides, galactomannans and galactolipids.</text>
        <dbReference type="EC" id="3.2.1.22"/>
    </reaction>
</comment>
<comment type="caution">
    <text evidence="8">The sequence shown here is derived from an EMBL/GenBank/DDBJ whole genome shotgun (WGS) entry which is preliminary data.</text>
</comment>
<dbReference type="SUPFAM" id="SSF49785">
    <property type="entry name" value="Galactose-binding domain-like"/>
    <property type="match status" value="1"/>
</dbReference>
<reference evidence="8 9" key="1">
    <citation type="submission" date="2018-08" db="EMBL/GenBank/DDBJ databases">
        <title>Erythrobacter zhengii sp.nov., a bacterium isolated from deep-sea sediment.</title>
        <authorList>
            <person name="Fang C."/>
            <person name="Wu Y.-H."/>
            <person name="Sun C."/>
            <person name="Wang H."/>
            <person name="Cheng H."/>
            <person name="Meng F.-X."/>
            <person name="Wang C.-S."/>
            <person name="Xu X.-W."/>
        </authorList>
    </citation>
    <scope>NUCLEOTIDE SEQUENCE [LARGE SCALE GENOMIC DNA]</scope>
    <source>
        <strain evidence="8 9">CCTCC AB 2015396</strain>
    </source>
</reference>
<dbReference type="PRINTS" id="PR00740">
    <property type="entry name" value="GLHYDRLASE27"/>
</dbReference>
<dbReference type="Pfam" id="PF16499">
    <property type="entry name" value="Melibiase_2"/>
    <property type="match status" value="2"/>
</dbReference>
<dbReference type="EC" id="3.2.1.22" evidence="5"/>
<organism evidence="8 9">
    <name type="scientific">Aurantiacibacter xanthus</name>
    <dbReference type="NCBI Taxonomy" id="1784712"/>
    <lineage>
        <taxon>Bacteria</taxon>
        <taxon>Pseudomonadati</taxon>
        <taxon>Pseudomonadota</taxon>
        <taxon>Alphaproteobacteria</taxon>
        <taxon>Sphingomonadales</taxon>
        <taxon>Erythrobacteraceae</taxon>
        <taxon>Aurantiacibacter</taxon>
    </lineage>
</organism>
<dbReference type="Proteomes" id="UP000265366">
    <property type="component" value="Unassembled WGS sequence"/>
</dbReference>
<dbReference type="InterPro" id="IPR041233">
    <property type="entry name" value="Melibiase_C"/>
</dbReference>
<proteinExistence type="inferred from homology"/>
<evidence type="ECO:0000313" key="9">
    <source>
        <dbReference type="Proteomes" id="UP000265366"/>
    </source>
</evidence>
<dbReference type="Gene3D" id="3.20.20.70">
    <property type="entry name" value="Aldolase class I"/>
    <property type="match status" value="1"/>
</dbReference>
<comment type="similarity">
    <text evidence="1 5">Belongs to the glycosyl hydrolase 27 family.</text>
</comment>
<feature type="signal peptide" evidence="6">
    <location>
        <begin position="1"/>
        <end position="27"/>
    </location>
</feature>
<dbReference type="AlphaFoldDB" id="A0A3A1NZA6"/>
<dbReference type="GO" id="GO:0004557">
    <property type="term" value="F:alpha-galactosidase activity"/>
    <property type="evidence" value="ECO:0007669"/>
    <property type="project" value="UniProtKB-EC"/>
</dbReference>
<sequence length="642" mass="69248">MQRRIRHASTSAILALATIGAPAMAQADELAPTGRWTAYEGGNAELPPMGWNSWNAFYHEVDEEKVLASAQVIVDSGLAQAGYRSINIDDGWWLKRDTADGRMVIRADKFPSAALADGTTSFRPLTDRLHAMGLKAGIYSDIGRNSCGQTFGHGNPNNPQGSVAEREVGLYGHVDQDIALYFGDWGFDYIKVDGCGIRGMGADNPNVQNGTYRALDPLIDFDSIARTDVPAVKSLFAEVGEALLRHNPDGDFTYSLCIWGAADVRSWFGSYGNLSRTSEDIAPYWGRLLHNFDSAARRALYAQPGNWNDPDMLFVGTGDFDAEHMTEARSHMALWAMLSAPLIIGFDLRQANEEQLALLGHPGLVAINQDAAGNQAVLAYDTDEVQTLVKLLSDGSKAVALFNRTGTPKAVTLTAAQLKLVADTPIALRNLWTDKQSTFTGEAEFTLAPHETLVFIADGRRELEEGLYLSEMPGRIHVARDGVEVPQFDPQIHRAITPWQNTRSIGERPRYTGWGGARADSAPYGEGLRIAGQPFETGIGVLSGSRLELRAEGFDRFSALVGIDDSATGTAGPVRFELYGDGALLARSDWLGAGMAPAPLAADLGGAKLVELVVRRSEADDKPVPVTWAEAALVRAAASAGS</sequence>
<dbReference type="SUPFAM" id="SSF51445">
    <property type="entry name" value="(Trans)glycosidases"/>
    <property type="match status" value="1"/>
</dbReference>
<feature type="chain" id="PRO_5017479301" description="Alpha-galactosidase" evidence="6">
    <location>
        <begin position="28"/>
        <end position="642"/>
    </location>
</feature>
<feature type="domain" description="Glycosyl hydrolase family 98 putative carbohydrate-binding module" evidence="7">
    <location>
        <begin position="496"/>
        <end position="635"/>
    </location>
</feature>
<dbReference type="InterPro" id="IPR013785">
    <property type="entry name" value="Aldolase_TIM"/>
</dbReference>
<evidence type="ECO:0000256" key="3">
    <source>
        <dbReference type="ARBA" id="ARBA00022801"/>
    </source>
</evidence>
<dbReference type="InterPro" id="IPR008979">
    <property type="entry name" value="Galactose-bd-like_sf"/>
</dbReference>
<dbReference type="PANTHER" id="PTHR11452:SF80">
    <property type="entry name" value="ALPHA-GALACTOSIDASE 1"/>
    <property type="match status" value="1"/>
</dbReference>
<name>A0A3A1NZA6_9SPHN</name>
<dbReference type="PROSITE" id="PS00512">
    <property type="entry name" value="ALPHA_GALACTOSIDASE"/>
    <property type="match status" value="1"/>
</dbReference>
<evidence type="ECO:0000259" key="7">
    <source>
        <dbReference type="SMART" id="SM00776"/>
    </source>
</evidence>
<dbReference type="Pfam" id="PF17801">
    <property type="entry name" value="Melibiase_C"/>
    <property type="match status" value="1"/>
</dbReference>
<dbReference type="PANTHER" id="PTHR11452">
    <property type="entry name" value="ALPHA-GALACTOSIDASE/ALPHA-N-ACETYLGALACTOSAMINIDASE"/>
    <property type="match status" value="1"/>
</dbReference>
<evidence type="ECO:0000256" key="1">
    <source>
        <dbReference type="ARBA" id="ARBA00009743"/>
    </source>
</evidence>
<evidence type="ECO:0000256" key="6">
    <source>
        <dbReference type="SAM" id="SignalP"/>
    </source>
</evidence>
<keyword evidence="5" id="KW-1015">Disulfide bond</keyword>